<comment type="caution">
    <text evidence="2">The sequence shown here is derived from an EMBL/GenBank/DDBJ whole genome shotgun (WGS) entry which is preliminary data.</text>
</comment>
<accession>A0A4Q0QXX4</accession>
<sequence length="68" mass="8186">MFATIKWNSRNKAREWVMMAGTLVVQLSARNATRRKAETKPRQPLWKEFDDSHRWDSIAEEWVPKRDQ</sequence>
<evidence type="ECO:0000313" key="1">
    <source>
        <dbReference type="EMBL" id="RXG98170.1"/>
    </source>
</evidence>
<evidence type="ECO:0000313" key="3">
    <source>
        <dbReference type="Proteomes" id="UP000289946"/>
    </source>
</evidence>
<dbReference type="EMBL" id="RKMK01000002">
    <property type="protein sequence ID" value="RXH02331.1"/>
    <property type="molecule type" value="Genomic_DNA"/>
</dbReference>
<dbReference type="AlphaFoldDB" id="A0A4Q0QXX4"/>
<protein>
    <submittedName>
        <fullName evidence="2">Uncharacterized protein</fullName>
    </submittedName>
</protein>
<evidence type="ECO:0000313" key="4">
    <source>
        <dbReference type="Proteomes" id="UP000290174"/>
    </source>
</evidence>
<dbReference type="Proteomes" id="UP000289946">
    <property type="component" value="Unassembled WGS sequence"/>
</dbReference>
<evidence type="ECO:0000313" key="2">
    <source>
        <dbReference type="EMBL" id="RXH02331.1"/>
    </source>
</evidence>
<organism evidence="2 4">
    <name type="scientific">Bradyrhizobium zhanjiangense</name>
    <dbReference type="NCBI Taxonomy" id="1325107"/>
    <lineage>
        <taxon>Bacteria</taxon>
        <taxon>Pseudomonadati</taxon>
        <taxon>Pseudomonadota</taxon>
        <taxon>Alphaproteobacteria</taxon>
        <taxon>Hyphomicrobiales</taxon>
        <taxon>Nitrobacteraceae</taxon>
        <taxon>Bradyrhizobium</taxon>
    </lineage>
</organism>
<dbReference type="Proteomes" id="UP000290174">
    <property type="component" value="Unassembled WGS sequence"/>
</dbReference>
<keyword evidence="3" id="KW-1185">Reference proteome</keyword>
<name>A0A4Q0QXX4_9BRAD</name>
<proteinExistence type="predicted"/>
<dbReference type="EMBL" id="RDRA01000003">
    <property type="protein sequence ID" value="RXG98170.1"/>
    <property type="molecule type" value="Genomic_DNA"/>
</dbReference>
<gene>
    <name evidence="2" type="ORF">EAS61_02365</name>
    <name evidence="1" type="ORF">EAS62_04540</name>
</gene>
<reference evidence="2 4" key="1">
    <citation type="submission" date="2018-11" db="EMBL/GenBank/DDBJ databases">
        <title>Bradyrhizobium sp. nov., isolated from effective nodules of peanut in China.</title>
        <authorList>
            <person name="Li Y."/>
        </authorList>
    </citation>
    <scope>NUCLEOTIDE SEQUENCE [LARGE SCALE GENOMIC DNA]</scope>
    <source>
        <strain evidence="2 4">CCBAU 51770</strain>
        <strain evidence="1 3">CCBAU 51781</strain>
    </source>
</reference>
<dbReference type="RefSeq" id="WP_128934697.1">
    <property type="nucleotide sequence ID" value="NZ_CP022221.1"/>
</dbReference>